<evidence type="ECO:0000313" key="1">
    <source>
        <dbReference type="Proteomes" id="UP000095286"/>
    </source>
</evidence>
<sequence length="164" mass="18409">MLGKTFLNIEKIHVSLKIKPKCGCDVIATKIIIAGVQQQSQLQNAQTLITEISEKCTTSCITYPGDTLSKTEQQCLARCSDRYMESWNLVSKILQNRLMSQEISEKCTTSCITYPGDTLSKTEQQCLARCSDRYMESWNLVSKILQNRLMSQVSSSHGDHSGFS</sequence>
<reference evidence="2" key="1">
    <citation type="submission" date="2016-11" db="UniProtKB">
        <authorList>
            <consortium name="WormBaseParasite"/>
        </authorList>
    </citation>
    <scope>IDENTIFICATION</scope>
    <source>
        <strain evidence="2">KR3021</strain>
    </source>
</reference>
<dbReference type="WBParaSite" id="RSKR_0000058850.1">
    <property type="protein sequence ID" value="RSKR_0000058850.1"/>
    <property type="gene ID" value="RSKR_0000058850"/>
</dbReference>
<dbReference type="Proteomes" id="UP000095286">
    <property type="component" value="Unplaced"/>
</dbReference>
<protein>
    <submittedName>
        <fullName evidence="2">Mitochondrial import inner membrane translocase subunit</fullName>
    </submittedName>
</protein>
<proteinExistence type="predicted"/>
<evidence type="ECO:0000313" key="2">
    <source>
        <dbReference type="WBParaSite" id="RSKR_0000058850.1"/>
    </source>
</evidence>
<organism evidence="1 2">
    <name type="scientific">Rhabditophanes sp. KR3021</name>
    <dbReference type="NCBI Taxonomy" id="114890"/>
    <lineage>
        <taxon>Eukaryota</taxon>
        <taxon>Metazoa</taxon>
        <taxon>Ecdysozoa</taxon>
        <taxon>Nematoda</taxon>
        <taxon>Chromadorea</taxon>
        <taxon>Rhabditida</taxon>
        <taxon>Tylenchina</taxon>
        <taxon>Panagrolaimomorpha</taxon>
        <taxon>Strongyloidoidea</taxon>
        <taxon>Alloionematidae</taxon>
        <taxon>Rhabditophanes</taxon>
    </lineage>
</organism>
<accession>A0AC35THH8</accession>
<name>A0AC35THH8_9BILA</name>